<dbReference type="RefSeq" id="WP_102771138.1">
    <property type="nucleotide sequence ID" value="NZ_POQS01000001.1"/>
</dbReference>
<reference evidence="2 3" key="1">
    <citation type="submission" date="2018-01" db="EMBL/GenBank/DDBJ databases">
        <title>The draft genome of an aniline degradation strain ANB-1.</title>
        <authorList>
            <person name="Zhang L."/>
            <person name="Jiang J."/>
        </authorList>
    </citation>
    <scope>NUCLEOTIDE SEQUENCE [LARGE SCALE GENOMIC DNA]</scope>
    <source>
        <strain evidence="2 3">ANB-1</strain>
    </source>
</reference>
<dbReference type="Proteomes" id="UP000235994">
    <property type="component" value="Unassembled WGS sequence"/>
</dbReference>
<keyword evidence="3" id="KW-1185">Reference proteome</keyword>
<proteinExistence type="predicted"/>
<accession>A0A2N8KP12</accession>
<protein>
    <submittedName>
        <fullName evidence="2">DUF4381 domain-containing protein</fullName>
    </submittedName>
</protein>
<dbReference type="EMBL" id="POQS01000001">
    <property type="protein sequence ID" value="PND35194.1"/>
    <property type="molecule type" value="Genomic_DNA"/>
</dbReference>
<evidence type="ECO:0000313" key="2">
    <source>
        <dbReference type="EMBL" id="PND35194.1"/>
    </source>
</evidence>
<feature type="transmembrane region" description="Helical" evidence="1">
    <location>
        <begin position="27"/>
        <end position="48"/>
    </location>
</feature>
<name>A0A2N8KP12_9BURK</name>
<dbReference type="InterPro" id="IPR025489">
    <property type="entry name" value="DUF4381"/>
</dbReference>
<keyword evidence="1" id="KW-0812">Transmembrane</keyword>
<organism evidence="2 3">
    <name type="scientific">Achromobacter pulmonis</name>
    <dbReference type="NCBI Taxonomy" id="1389932"/>
    <lineage>
        <taxon>Bacteria</taxon>
        <taxon>Pseudomonadati</taxon>
        <taxon>Pseudomonadota</taxon>
        <taxon>Betaproteobacteria</taxon>
        <taxon>Burkholderiales</taxon>
        <taxon>Alcaligenaceae</taxon>
        <taxon>Achromobacter</taxon>
    </lineage>
</organism>
<evidence type="ECO:0000313" key="3">
    <source>
        <dbReference type="Proteomes" id="UP000235994"/>
    </source>
</evidence>
<dbReference type="Pfam" id="PF14316">
    <property type="entry name" value="DUF4381"/>
    <property type="match status" value="1"/>
</dbReference>
<gene>
    <name evidence="2" type="ORF">C1I89_02025</name>
</gene>
<evidence type="ECO:0000256" key="1">
    <source>
        <dbReference type="SAM" id="Phobius"/>
    </source>
</evidence>
<dbReference type="AlphaFoldDB" id="A0A2N8KP12"/>
<keyword evidence="1" id="KW-0472">Membrane</keyword>
<sequence>MSAAPPGLDQLRELPLPPPVSYWPQTWGWAAVALAAAAAAIWFGARAWRRHRDNRYRREALAELGRLETAAAADPLALRRLPDLLKRTALAASPGDDALPSLAGPAWLAWMGRCGPAMPDDGARLLATLAYAPDAAVRGLDPAALRALLAASRLWMEKHRTEHGHVAA</sequence>
<comment type="caution">
    <text evidence="2">The sequence shown here is derived from an EMBL/GenBank/DDBJ whole genome shotgun (WGS) entry which is preliminary data.</text>
</comment>
<keyword evidence="1" id="KW-1133">Transmembrane helix</keyword>